<dbReference type="AlphaFoldDB" id="A0A2V1D4P3"/>
<proteinExistence type="predicted"/>
<dbReference type="Proteomes" id="UP000244855">
    <property type="component" value="Unassembled WGS sequence"/>
</dbReference>
<evidence type="ECO:0000313" key="1">
    <source>
        <dbReference type="EMBL" id="PVH93020.1"/>
    </source>
</evidence>
<protein>
    <submittedName>
        <fullName evidence="1">Uncharacterized protein</fullName>
    </submittedName>
</protein>
<dbReference type="EMBL" id="KZ805622">
    <property type="protein sequence ID" value="PVH93020.1"/>
    <property type="molecule type" value="Genomic_DNA"/>
</dbReference>
<dbReference type="OrthoDB" id="3798057at2759"/>
<sequence length="222" mass="25687">MSSDSMFRPGTIWWLPRLNDISDQEPLDSYCTVPPKCFSHSVLVVGGDETTQCSAIVILTSFGGGESIRHRIRNRGHEPQDYVPIHPAYSLYKNTPTLKLCASKEFKRLIWVNVQPYWCPRVWLQETWRSIWKNKDVGRSIETSSLCELARYAIRNRYYSVVYEQLLEISTPPIFPPFPLQNREPLRVDIPVDTTLCIPDTSAEFEIRYTIGNNRTKVAYIV</sequence>
<organism evidence="1 2">
    <name type="scientific">Periconia macrospinosa</name>
    <dbReference type="NCBI Taxonomy" id="97972"/>
    <lineage>
        <taxon>Eukaryota</taxon>
        <taxon>Fungi</taxon>
        <taxon>Dikarya</taxon>
        <taxon>Ascomycota</taxon>
        <taxon>Pezizomycotina</taxon>
        <taxon>Dothideomycetes</taxon>
        <taxon>Pleosporomycetidae</taxon>
        <taxon>Pleosporales</taxon>
        <taxon>Massarineae</taxon>
        <taxon>Periconiaceae</taxon>
        <taxon>Periconia</taxon>
    </lineage>
</organism>
<accession>A0A2V1D4P3</accession>
<evidence type="ECO:0000313" key="2">
    <source>
        <dbReference type="Proteomes" id="UP000244855"/>
    </source>
</evidence>
<keyword evidence="2" id="KW-1185">Reference proteome</keyword>
<reference evidence="1 2" key="1">
    <citation type="journal article" date="2018" name="Sci. Rep.">
        <title>Comparative genomics provides insights into the lifestyle and reveals functional heterogeneity of dark septate endophytic fungi.</title>
        <authorList>
            <person name="Knapp D.G."/>
            <person name="Nemeth J.B."/>
            <person name="Barry K."/>
            <person name="Hainaut M."/>
            <person name="Henrissat B."/>
            <person name="Johnson J."/>
            <person name="Kuo A."/>
            <person name="Lim J.H.P."/>
            <person name="Lipzen A."/>
            <person name="Nolan M."/>
            <person name="Ohm R.A."/>
            <person name="Tamas L."/>
            <person name="Grigoriev I.V."/>
            <person name="Spatafora J.W."/>
            <person name="Nagy L.G."/>
            <person name="Kovacs G.M."/>
        </authorList>
    </citation>
    <scope>NUCLEOTIDE SEQUENCE [LARGE SCALE GENOMIC DNA]</scope>
    <source>
        <strain evidence="1 2">DSE2036</strain>
    </source>
</reference>
<gene>
    <name evidence="1" type="ORF">DM02DRAFT_634892</name>
</gene>
<name>A0A2V1D4P3_9PLEO</name>